<feature type="coiled-coil region" evidence="1">
    <location>
        <begin position="280"/>
        <end position="314"/>
    </location>
</feature>
<gene>
    <name evidence="3" type="primary">LOC105427119</name>
</gene>
<reference evidence="3" key="1">
    <citation type="submission" date="2025-08" db="UniProtKB">
        <authorList>
            <consortium name="RefSeq"/>
        </authorList>
    </citation>
    <scope>IDENTIFICATION</scope>
</reference>
<dbReference type="Proteomes" id="UP000504615">
    <property type="component" value="Unplaced"/>
</dbReference>
<dbReference type="KEGG" id="pbar:105427119"/>
<proteinExistence type="predicted"/>
<evidence type="ECO:0000313" key="2">
    <source>
        <dbReference type="Proteomes" id="UP000504615"/>
    </source>
</evidence>
<organism evidence="2 3">
    <name type="scientific">Pogonomyrmex barbatus</name>
    <name type="common">red harvester ant</name>
    <dbReference type="NCBI Taxonomy" id="144034"/>
    <lineage>
        <taxon>Eukaryota</taxon>
        <taxon>Metazoa</taxon>
        <taxon>Ecdysozoa</taxon>
        <taxon>Arthropoda</taxon>
        <taxon>Hexapoda</taxon>
        <taxon>Insecta</taxon>
        <taxon>Pterygota</taxon>
        <taxon>Neoptera</taxon>
        <taxon>Endopterygota</taxon>
        <taxon>Hymenoptera</taxon>
        <taxon>Apocrita</taxon>
        <taxon>Aculeata</taxon>
        <taxon>Formicoidea</taxon>
        <taxon>Formicidae</taxon>
        <taxon>Myrmicinae</taxon>
        <taxon>Pogonomyrmex</taxon>
    </lineage>
</organism>
<dbReference type="PROSITE" id="PS50896">
    <property type="entry name" value="LISH"/>
    <property type="match status" value="1"/>
</dbReference>
<evidence type="ECO:0000313" key="3">
    <source>
        <dbReference type="RefSeq" id="XP_011637021.1"/>
    </source>
</evidence>
<keyword evidence="1" id="KW-0175">Coiled coil</keyword>
<dbReference type="AlphaFoldDB" id="A0A6I9WDA0"/>
<dbReference type="OrthoDB" id="206339at2759"/>
<feature type="coiled-coil region" evidence="1">
    <location>
        <begin position="397"/>
        <end position="424"/>
    </location>
</feature>
<name>A0A6I9WDA0_9HYME</name>
<dbReference type="Pfam" id="PF16045">
    <property type="entry name" value="LisH_2"/>
    <property type="match status" value="1"/>
</dbReference>
<accession>A0A6I9WDA0</accession>
<dbReference type="InterPro" id="IPR006594">
    <property type="entry name" value="LisH"/>
</dbReference>
<dbReference type="RefSeq" id="XP_011637021.1">
    <property type="nucleotide sequence ID" value="XM_011638719.2"/>
</dbReference>
<evidence type="ECO:0000256" key="1">
    <source>
        <dbReference type="SAM" id="Coils"/>
    </source>
</evidence>
<keyword evidence="2" id="KW-1185">Reference proteome</keyword>
<feature type="coiled-coil region" evidence="1">
    <location>
        <begin position="224"/>
        <end position="251"/>
    </location>
</feature>
<protein>
    <submittedName>
        <fullName evidence="3">Plectin-like</fullName>
    </submittedName>
</protein>
<sequence length="433" mass="50006">MDNDYYSTVYTWFEKCGIISNIRTHLRQNLVNALKRKDLRLCKSREARSAKQYVYDMLIAEYLFSHNYSFTLSIFASEVPLLVNFCNSVPQSSDSADRGSSSRHSKLQSDYIAHTLETLGIDPNRPEGQYIISNYMNSEAPLLLSILSSIASLIANAQSQSTTGKSMYDKETQTNLILEANLADVARIRAKRKKIIQQKQLYDDELKAKESKLKQQAFVIKHQLSSLNTKVEQAQNLMQSLTLKEKQLKEKKDSNEQCILQKEMELSMKQNILTQEASRLQKERDSYRKFEGGLKKLQRELIKMQKEMSQRMSNKCAQNNLKNIHVQTDIEDHMIMDECKTLQKEKLELTNLVEEQRSRIERITQHSALLSRQLEEVRLLQAIEMPVVNTNAIISESSSTDDILQDAKMRLKRLEEESSKADQYFCNFVSTSS</sequence>
<dbReference type="GeneID" id="105427119"/>